<dbReference type="InterPro" id="IPR017441">
    <property type="entry name" value="Protein_kinase_ATP_BS"/>
</dbReference>
<protein>
    <recommendedName>
        <fullName evidence="4">Protein kinase domain-containing protein</fullName>
    </recommendedName>
</protein>
<evidence type="ECO:0000313" key="6">
    <source>
        <dbReference type="Proteomes" id="UP001457282"/>
    </source>
</evidence>
<dbReference type="EMBL" id="JBEDUW010000003">
    <property type="protein sequence ID" value="KAK9936200.1"/>
    <property type="molecule type" value="Genomic_DNA"/>
</dbReference>
<comment type="caution">
    <text evidence="5">The sequence shown here is derived from an EMBL/GenBank/DDBJ whole genome shotgun (WGS) entry which is preliminary data.</text>
</comment>
<feature type="transmembrane region" description="Helical" evidence="2">
    <location>
        <begin position="95"/>
        <end position="116"/>
    </location>
</feature>
<dbReference type="InterPro" id="IPR011009">
    <property type="entry name" value="Kinase-like_dom_sf"/>
</dbReference>
<dbReference type="PROSITE" id="PS50011">
    <property type="entry name" value="PROTEIN_KINASE_DOM"/>
    <property type="match status" value="1"/>
</dbReference>
<feature type="chain" id="PRO_5043743988" description="Protein kinase domain-containing protein" evidence="3">
    <location>
        <begin position="28"/>
        <end position="203"/>
    </location>
</feature>
<keyword evidence="2" id="KW-1133">Transmembrane helix</keyword>
<organism evidence="5 6">
    <name type="scientific">Rubus argutus</name>
    <name type="common">Southern blackberry</name>
    <dbReference type="NCBI Taxonomy" id="59490"/>
    <lineage>
        <taxon>Eukaryota</taxon>
        <taxon>Viridiplantae</taxon>
        <taxon>Streptophyta</taxon>
        <taxon>Embryophyta</taxon>
        <taxon>Tracheophyta</taxon>
        <taxon>Spermatophyta</taxon>
        <taxon>Magnoliopsida</taxon>
        <taxon>eudicotyledons</taxon>
        <taxon>Gunneridae</taxon>
        <taxon>Pentapetalae</taxon>
        <taxon>rosids</taxon>
        <taxon>fabids</taxon>
        <taxon>Rosales</taxon>
        <taxon>Rosaceae</taxon>
        <taxon>Rosoideae</taxon>
        <taxon>Rosoideae incertae sedis</taxon>
        <taxon>Rubus</taxon>
    </lineage>
</organism>
<keyword evidence="1" id="KW-0067">ATP-binding</keyword>
<sequence length="203" mass="22791">MHLAKGLLNALLQLLLPLLLLLHYCNSLSMTITSNQFIKDDVRNGGSGCMTWYGDLMDTTQFTQGQGQDLYIRADALVLAKYKKKSNRFLAKKGMVLILVFPPIAMIFLIFFGCWCSRRKTKGSLRERKQYGSRTNKDLEYFDLRSIVVATDNFSTANKLGEGGFGSVYKGLLANGEEIAVKRLSKNSGQAWTFSYLIEVAHP</sequence>
<gene>
    <name evidence="5" type="ORF">M0R45_013053</name>
</gene>
<evidence type="ECO:0000256" key="3">
    <source>
        <dbReference type="SAM" id="SignalP"/>
    </source>
</evidence>
<dbReference type="SUPFAM" id="SSF56112">
    <property type="entry name" value="Protein kinase-like (PK-like)"/>
    <property type="match status" value="1"/>
</dbReference>
<evidence type="ECO:0000259" key="4">
    <source>
        <dbReference type="PROSITE" id="PS50011"/>
    </source>
</evidence>
<feature type="binding site" evidence="1">
    <location>
        <position position="182"/>
    </location>
    <ligand>
        <name>ATP</name>
        <dbReference type="ChEBI" id="CHEBI:30616"/>
    </ligand>
</feature>
<dbReference type="PROSITE" id="PS00107">
    <property type="entry name" value="PROTEIN_KINASE_ATP"/>
    <property type="match status" value="1"/>
</dbReference>
<dbReference type="Gene3D" id="3.30.200.20">
    <property type="entry name" value="Phosphorylase Kinase, domain 1"/>
    <property type="match status" value="1"/>
</dbReference>
<reference evidence="5 6" key="1">
    <citation type="journal article" date="2023" name="G3 (Bethesda)">
        <title>A chromosome-length genome assembly and annotation of blackberry (Rubus argutus, cv. 'Hillquist').</title>
        <authorList>
            <person name="Bruna T."/>
            <person name="Aryal R."/>
            <person name="Dudchenko O."/>
            <person name="Sargent D.J."/>
            <person name="Mead D."/>
            <person name="Buti M."/>
            <person name="Cavallini A."/>
            <person name="Hytonen T."/>
            <person name="Andres J."/>
            <person name="Pham M."/>
            <person name="Weisz D."/>
            <person name="Mascagni F."/>
            <person name="Usai G."/>
            <person name="Natali L."/>
            <person name="Bassil N."/>
            <person name="Fernandez G.E."/>
            <person name="Lomsadze A."/>
            <person name="Armour M."/>
            <person name="Olukolu B."/>
            <person name="Poorten T."/>
            <person name="Britton C."/>
            <person name="Davik J."/>
            <person name="Ashrafi H."/>
            <person name="Aiden E.L."/>
            <person name="Borodovsky M."/>
            <person name="Worthington M."/>
        </authorList>
    </citation>
    <scope>NUCLEOTIDE SEQUENCE [LARGE SCALE GENOMIC DNA]</scope>
    <source>
        <strain evidence="5">PI 553951</strain>
    </source>
</reference>
<evidence type="ECO:0000313" key="5">
    <source>
        <dbReference type="EMBL" id="KAK9936200.1"/>
    </source>
</evidence>
<dbReference type="GO" id="GO:0004672">
    <property type="term" value="F:protein kinase activity"/>
    <property type="evidence" value="ECO:0007669"/>
    <property type="project" value="InterPro"/>
</dbReference>
<dbReference type="PANTHER" id="PTHR32444:SF63">
    <property type="entry name" value="G-TYPE LECTIN S-RECEPTOR-LIKE SERINE_THREONINE-PROTEIN KINASE RKS1"/>
    <property type="match status" value="1"/>
</dbReference>
<dbReference type="PANTHER" id="PTHR32444">
    <property type="entry name" value="BULB-TYPE LECTIN DOMAIN-CONTAINING PROTEIN"/>
    <property type="match status" value="1"/>
</dbReference>
<keyword evidence="3" id="KW-0732">Signal</keyword>
<dbReference type="AlphaFoldDB" id="A0AAW1XHB2"/>
<keyword evidence="6" id="KW-1185">Reference proteome</keyword>
<keyword evidence="2" id="KW-0812">Transmembrane</keyword>
<evidence type="ECO:0000256" key="2">
    <source>
        <dbReference type="SAM" id="Phobius"/>
    </source>
</evidence>
<feature type="signal peptide" evidence="3">
    <location>
        <begin position="1"/>
        <end position="27"/>
    </location>
</feature>
<keyword evidence="1" id="KW-0547">Nucleotide-binding</keyword>
<dbReference type="GO" id="GO:0005524">
    <property type="term" value="F:ATP binding"/>
    <property type="evidence" value="ECO:0007669"/>
    <property type="project" value="UniProtKB-UniRule"/>
</dbReference>
<keyword evidence="2" id="KW-0472">Membrane</keyword>
<dbReference type="Proteomes" id="UP001457282">
    <property type="component" value="Unassembled WGS sequence"/>
</dbReference>
<name>A0AAW1XHB2_RUBAR</name>
<proteinExistence type="predicted"/>
<evidence type="ECO:0000256" key="1">
    <source>
        <dbReference type="PROSITE-ProRule" id="PRU10141"/>
    </source>
</evidence>
<accession>A0AAW1XHB2</accession>
<feature type="domain" description="Protein kinase" evidence="4">
    <location>
        <begin position="154"/>
        <end position="203"/>
    </location>
</feature>
<dbReference type="InterPro" id="IPR000719">
    <property type="entry name" value="Prot_kinase_dom"/>
</dbReference>